<dbReference type="AlphaFoldDB" id="A0A6A2XNF2"/>
<dbReference type="InterPro" id="IPR053242">
    <property type="entry name" value="PAM2-like_domain"/>
</dbReference>
<dbReference type="Proteomes" id="UP000436088">
    <property type="component" value="Unassembled WGS sequence"/>
</dbReference>
<dbReference type="PANTHER" id="PTHR46651">
    <property type="entry name" value="POLYADENYLATE-BINDING PROTEIN-INTERACTING PROTEIN 7"/>
    <property type="match status" value="1"/>
</dbReference>
<name>A0A6A2XNF2_HIBSY</name>
<accession>A0A6A2XNF2</accession>
<proteinExistence type="predicted"/>
<dbReference type="SMART" id="SM00463">
    <property type="entry name" value="SMR"/>
    <property type="match status" value="1"/>
</dbReference>
<dbReference type="PROSITE" id="PS50828">
    <property type="entry name" value="SMR"/>
    <property type="match status" value="1"/>
</dbReference>
<reference evidence="2" key="1">
    <citation type="submission" date="2019-09" db="EMBL/GenBank/DDBJ databases">
        <title>Draft genome information of white flower Hibiscus syriacus.</title>
        <authorList>
            <person name="Kim Y.-M."/>
        </authorList>
    </citation>
    <scope>NUCLEOTIDE SEQUENCE [LARGE SCALE GENOMIC DNA]</scope>
    <source>
        <strain evidence="2">YM2019G1</strain>
    </source>
</reference>
<feature type="domain" description="Smr" evidence="1">
    <location>
        <begin position="154"/>
        <end position="235"/>
    </location>
</feature>
<dbReference type="InterPro" id="IPR036063">
    <property type="entry name" value="Smr_dom_sf"/>
</dbReference>
<evidence type="ECO:0000313" key="3">
    <source>
        <dbReference type="Proteomes" id="UP000436088"/>
    </source>
</evidence>
<evidence type="ECO:0000313" key="2">
    <source>
        <dbReference type="EMBL" id="KAE8671380.1"/>
    </source>
</evidence>
<protein>
    <recommendedName>
        <fullName evidence="1">Smr domain-containing protein</fullName>
    </recommendedName>
</protein>
<dbReference type="Gene3D" id="3.30.1370.110">
    <property type="match status" value="1"/>
</dbReference>
<sequence length="235" mass="26265">MLMFKSSSSLPSRISLDFASAGRKMEPQDSGIWKYDSADSIIGPSRSSHGSTNSYSALPVRGVYASRLHARDSAPVWLETGDAVGTLSICHRQQDSSKGTRCERTIAQYAYEGSSRKGSRTYLSPELSLSVMILMNTAWNPVPPENIRGQERMIDLPGLHIPEAIHLLKHELSVLRRTDGADDQRLQVYIYVGTGHHTNSRTRARLPVAVQRYLLEEECLDYSEPQPGLFRVVIY</sequence>
<dbReference type="EMBL" id="VEPZ02001471">
    <property type="protein sequence ID" value="KAE8671380.1"/>
    <property type="molecule type" value="Genomic_DNA"/>
</dbReference>
<dbReference type="SUPFAM" id="SSF160443">
    <property type="entry name" value="SMR domain-like"/>
    <property type="match status" value="1"/>
</dbReference>
<dbReference type="PANTHER" id="PTHR46651:SF1">
    <property type="entry name" value="SMALL MUTS RELATED FAMILY PROTEIN"/>
    <property type="match status" value="1"/>
</dbReference>
<dbReference type="InterPro" id="IPR002625">
    <property type="entry name" value="Smr_dom"/>
</dbReference>
<evidence type="ECO:0000259" key="1">
    <source>
        <dbReference type="PROSITE" id="PS50828"/>
    </source>
</evidence>
<gene>
    <name evidence="2" type="ORF">F3Y22_tig00111957pilonHSYRG00029</name>
</gene>
<organism evidence="2 3">
    <name type="scientific">Hibiscus syriacus</name>
    <name type="common">Rose of Sharon</name>
    <dbReference type="NCBI Taxonomy" id="106335"/>
    <lineage>
        <taxon>Eukaryota</taxon>
        <taxon>Viridiplantae</taxon>
        <taxon>Streptophyta</taxon>
        <taxon>Embryophyta</taxon>
        <taxon>Tracheophyta</taxon>
        <taxon>Spermatophyta</taxon>
        <taxon>Magnoliopsida</taxon>
        <taxon>eudicotyledons</taxon>
        <taxon>Gunneridae</taxon>
        <taxon>Pentapetalae</taxon>
        <taxon>rosids</taxon>
        <taxon>malvids</taxon>
        <taxon>Malvales</taxon>
        <taxon>Malvaceae</taxon>
        <taxon>Malvoideae</taxon>
        <taxon>Hibiscus</taxon>
    </lineage>
</organism>
<keyword evidence="3" id="KW-1185">Reference proteome</keyword>
<comment type="caution">
    <text evidence="2">The sequence shown here is derived from an EMBL/GenBank/DDBJ whole genome shotgun (WGS) entry which is preliminary data.</text>
</comment>